<feature type="transmembrane region" description="Helical" evidence="1">
    <location>
        <begin position="12"/>
        <end position="31"/>
    </location>
</feature>
<comment type="caution">
    <text evidence="2">The sequence shown here is derived from an EMBL/GenBank/DDBJ whole genome shotgun (WGS) entry which is preliminary data.</text>
</comment>
<proteinExistence type="predicted"/>
<dbReference type="AlphaFoldDB" id="E6QUR8"/>
<organism evidence="2">
    <name type="scientific">mine drainage metagenome</name>
    <dbReference type="NCBI Taxonomy" id="410659"/>
    <lineage>
        <taxon>unclassified sequences</taxon>
        <taxon>metagenomes</taxon>
        <taxon>ecological metagenomes</taxon>
    </lineage>
</organism>
<evidence type="ECO:0000256" key="1">
    <source>
        <dbReference type="SAM" id="Phobius"/>
    </source>
</evidence>
<accession>E6QUR8</accession>
<sequence>MGIGCDKTSSLGMKLSATVLVVFSVAGYWFLVETVAISVNQSGSQTRLPAPSPLRTVHATFTAHGSSLYKSVFRHPVSQLLQHLHNTHLQPSYVMILVTPESAHAIVAAFICFPSV</sequence>
<dbReference type="EMBL" id="CABR01000115">
    <property type="protein sequence ID" value="CBI10991.1"/>
    <property type="molecule type" value="Genomic_DNA"/>
</dbReference>
<protein>
    <submittedName>
        <fullName evidence="2">Uncharacterized protein</fullName>
    </submittedName>
</protein>
<name>E6QUR8_9ZZZZ</name>
<gene>
    <name evidence="2" type="ORF">CARN7_1795</name>
</gene>
<keyword evidence="1" id="KW-0472">Membrane</keyword>
<evidence type="ECO:0000313" key="2">
    <source>
        <dbReference type="EMBL" id="CBI10991.1"/>
    </source>
</evidence>
<keyword evidence="1" id="KW-1133">Transmembrane helix</keyword>
<keyword evidence="1" id="KW-0812">Transmembrane</keyword>
<reference evidence="2" key="1">
    <citation type="submission" date="2009-10" db="EMBL/GenBank/DDBJ databases">
        <title>Diversity of trophic interactions inside an arsenic-rich microbial ecosystem.</title>
        <authorList>
            <person name="Bertin P.N."/>
            <person name="Heinrich-Salmeron A."/>
            <person name="Pelletier E."/>
            <person name="Goulhen-Chollet F."/>
            <person name="Arsene-Ploetze F."/>
            <person name="Gallien S."/>
            <person name="Calteau A."/>
            <person name="Vallenet D."/>
            <person name="Casiot C."/>
            <person name="Chane-Woon-Ming B."/>
            <person name="Giloteaux L."/>
            <person name="Barakat M."/>
            <person name="Bonnefoy V."/>
            <person name="Bruneel O."/>
            <person name="Chandler M."/>
            <person name="Cleiss J."/>
            <person name="Duran R."/>
            <person name="Elbaz-Poulichet F."/>
            <person name="Fonknechten N."/>
            <person name="Lauga B."/>
            <person name="Mornico D."/>
            <person name="Ortet P."/>
            <person name="Schaeffer C."/>
            <person name="Siguier P."/>
            <person name="Alexander Thil Smith A."/>
            <person name="Van Dorsselaer A."/>
            <person name="Weissenbach J."/>
            <person name="Medigue C."/>
            <person name="Le Paslier D."/>
        </authorList>
    </citation>
    <scope>NUCLEOTIDE SEQUENCE</scope>
</reference>